<reference evidence="1" key="1">
    <citation type="submission" date="2014-12" db="EMBL/GenBank/DDBJ databases">
        <title>Insight into the proteome of Arion vulgaris.</title>
        <authorList>
            <person name="Aradska J."/>
            <person name="Bulat T."/>
            <person name="Smidak R."/>
            <person name="Sarate P."/>
            <person name="Gangsoo J."/>
            <person name="Sialana F."/>
            <person name="Bilban M."/>
            <person name="Lubec G."/>
        </authorList>
    </citation>
    <scope>NUCLEOTIDE SEQUENCE</scope>
    <source>
        <tissue evidence="1">Skin</tissue>
    </source>
</reference>
<sequence length="75" mass="8472">MEPILVTDAIDVGVLTDASCVTEGHVQENKIEMNPYADLMLTQTFREENDADVECQQKLIFTVNYSTFTDNTKLI</sequence>
<evidence type="ECO:0000313" key="1">
    <source>
        <dbReference type="EMBL" id="CEK77890.1"/>
    </source>
</evidence>
<proteinExistence type="predicted"/>
<organism evidence="1">
    <name type="scientific">Arion vulgaris</name>
    <dbReference type="NCBI Taxonomy" id="1028688"/>
    <lineage>
        <taxon>Eukaryota</taxon>
        <taxon>Metazoa</taxon>
        <taxon>Spiralia</taxon>
        <taxon>Lophotrochozoa</taxon>
        <taxon>Mollusca</taxon>
        <taxon>Gastropoda</taxon>
        <taxon>Heterobranchia</taxon>
        <taxon>Euthyneura</taxon>
        <taxon>Panpulmonata</taxon>
        <taxon>Eupulmonata</taxon>
        <taxon>Stylommatophora</taxon>
        <taxon>Helicina</taxon>
        <taxon>Arionoidea</taxon>
        <taxon>Arionidae</taxon>
        <taxon>Arion</taxon>
    </lineage>
</organism>
<dbReference type="EMBL" id="HACG01031025">
    <property type="protein sequence ID" value="CEK77890.1"/>
    <property type="molecule type" value="Transcribed_RNA"/>
</dbReference>
<accession>A0A0B7AD52</accession>
<dbReference type="AlphaFoldDB" id="A0A0B7AD52"/>
<protein>
    <submittedName>
        <fullName evidence="1">Uncharacterized protein</fullName>
    </submittedName>
</protein>
<name>A0A0B7AD52_9EUPU</name>
<gene>
    <name evidence="1" type="primary">ORF107181</name>
</gene>